<gene>
    <name evidence="1" type="ORF">GCM10007981_13260</name>
</gene>
<organism evidence="1 2">
    <name type="scientific">Thermocladium modestius</name>
    <dbReference type="NCBI Taxonomy" id="62609"/>
    <lineage>
        <taxon>Archaea</taxon>
        <taxon>Thermoproteota</taxon>
        <taxon>Thermoprotei</taxon>
        <taxon>Thermoproteales</taxon>
        <taxon>Thermoproteaceae</taxon>
        <taxon>Thermocladium</taxon>
    </lineage>
</organism>
<dbReference type="AlphaFoldDB" id="A0A830GVZ9"/>
<dbReference type="Proteomes" id="UP000610960">
    <property type="component" value="Unassembled WGS sequence"/>
</dbReference>
<dbReference type="Gene3D" id="3.40.50.300">
    <property type="entry name" value="P-loop containing nucleotide triphosphate hydrolases"/>
    <property type="match status" value="1"/>
</dbReference>
<evidence type="ECO:0000313" key="2">
    <source>
        <dbReference type="Proteomes" id="UP000610960"/>
    </source>
</evidence>
<keyword evidence="2" id="KW-1185">Reference proteome</keyword>
<reference evidence="1" key="1">
    <citation type="journal article" date="2014" name="Int. J. Syst. Evol. Microbiol.">
        <title>Complete genome sequence of Corynebacterium casei LMG S-19264T (=DSM 44701T), isolated from a smear-ripened cheese.</title>
        <authorList>
            <consortium name="US DOE Joint Genome Institute (JGI-PGF)"/>
            <person name="Walter F."/>
            <person name="Albersmeier A."/>
            <person name="Kalinowski J."/>
            <person name="Ruckert C."/>
        </authorList>
    </citation>
    <scope>NUCLEOTIDE SEQUENCE</scope>
    <source>
        <strain evidence="1">JCM 10088</strain>
    </source>
</reference>
<comment type="caution">
    <text evidence="1">The sequence shown here is derived from an EMBL/GenBank/DDBJ whole genome shotgun (WGS) entry which is preliminary data.</text>
</comment>
<evidence type="ECO:0000313" key="1">
    <source>
        <dbReference type="EMBL" id="GGP21438.1"/>
    </source>
</evidence>
<name>A0A830GVZ9_9CREN</name>
<dbReference type="OrthoDB" id="30702at2157"/>
<dbReference type="RefSeq" id="WP_188596639.1">
    <property type="nucleotide sequence ID" value="NZ_BMNL01000003.1"/>
</dbReference>
<dbReference type="InterPro" id="IPR027417">
    <property type="entry name" value="P-loop_NTPase"/>
</dbReference>
<protein>
    <submittedName>
        <fullName evidence="1">Uncharacterized protein</fullName>
    </submittedName>
</protein>
<reference evidence="1" key="2">
    <citation type="submission" date="2020-09" db="EMBL/GenBank/DDBJ databases">
        <authorList>
            <person name="Sun Q."/>
            <person name="Ohkuma M."/>
        </authorList>
    </citation>
    <scope>NUCLEOTIDE SEQUENCE</scope>
    <source>
        <strain evidence="1">JCM 10088</strain>
    </source>
</reference>
<dbReference type="EMBL" id="BMNL01000003">
    <property type="protein sequence ID" value="GGP21438.1"/>
    <property type="molecule type" value="Genomic_DNA"/>
</dbReference>
<sequence>MRALIAGHSGLNKVGLLNKLREEAEERTGGKVYAVDFDSTLSRGMPYFLDSYMEKQRERWYAEFGRLLDELGGSGAQHALIGMHLTYFRHNSYWSLVDVNMLKELKLNALITLIDDAYSVWSRIVQREARERHGVYMRLRDVFIWRTVETMMGDAIATALGVPHYVVAIKHPVDTFYKLLFTDLPKAYLSHPITHVRSNGKAVEEIMQFAKRLRGVAAVFEPTTIDEAIIGNVVIRKELRWPTEVDLDQYPIELNKEEVEEVTAKNPITKRDLIQDQIMKRDYRYIQQSDMVVAYRPRYGGVLSRGVLSEVNLAVHLGKPVYVYWSNDDGNAAENPFEYVHEYFYDVDELMAFLSSKSSTPR</sequence>
<accession>A0A830GVZ9</accession>
<dbReference type="SUPFAM" id="SSF52309">
    <property type="entry name" value="N-(deoxy)ribosyltransferase-like"/>
    <property type="match status" value="1"/>
</dbReference>
<dbReference type="Gene3D" id="3.40.50.450">
    <property type="match status" value="1"/>
</dbReference>
<proteinExistence type="predicted"/>